<feature type="transmembrane region" description="Helical" evidence="1">
    <location>
        <begin position="59"/>
        <end position="81"/>
    </location>
</feature>
<keyword evidence="1" id="KW-1133">Transmembrane helix</keyword>
<evidence type="ECO:0000313" key="2">
    <source>
        <dbReference type="EMBL" id="PIU24590.1"/>
    </source>
</evidence>
<accession>A0A2M6YD14</accession>
<keyword evidence="1" id="KW-0812">Transmembrane</keyword>
<protein>
    <submittedName>
        <fullName evidence="2">Uncharacterized protein</fullName>
    </submittedName>
</protein>
<evidence type="ECO:0000313" key="3">
    <source>
        <dbReference type="Proteomes" id="UP000229896"/>
    </source>
</evidence>
<comment type="caution">
    <text evidence="2">The sequence shown here is derived from an EMBL/GenBank/DDBJ whole genome shotgun (WGS) entry which is preliminary data.</text>
</comment>
<feature type="transmembrane region" description="Helical" evidence="1">
    <location>
        <begin position="87"/>
        <end position="106"/>
    </location>
</feature>
<gene>
    <name evidence="2" type="ORF">COT12_00245</name>
</gene>
<dbReference type="AlphaFoldDB" id="A0A2M6YD14"/>
<name>A0A2M6YD14_9BACT</name>
<organism evidence="2 3">
    <name type="scientific">Candidatus Berkelbacteria bacterium CG08_land_8_20_14_0_20_39_8</name>
    <dbReference type="NCBI Taxonomy" id="1974511"/>
    <lineage>
        <taxon>Bacteria</taxon>
        <taxon>Candidatus Berkelbacteria</taxon>
    </lineage>
</organism>
<evidence type="ECO:0000256" key="1">
    <source>
        <dbReference type="SAM" id="Phobius"/>
    </source>
</evidence>
<sequence>MFLALQASVITSLDLFSVKILFKTLFSPWKRDSISTEGLSIQEKFHVWTLNLASRFIGFLVKTFVLLTFIVVFTATIIIYIGLFGLWIAFPLVIVGLIIIGISNLGS</sequence>
<keyword evidence="1" id="KW-0472">Membrane</keyword>
<dbReference type="EMBL" id="PEXI01000011">
    <property type="protein sequence ID" value="PIU24590.1"/>
    <property type="molecule type" value="Genomic_DNA"/>
</dbReference>
<reference evidence="3" key="1">
    <citation type="submission" date="2017-09" db="EMBL/GenBank/DDBJ databases">
        <title>Depth-based differentiation of microbial function through sediment-hosted aquifers and enrichment of novel symbionts in the deep terrestrial subsurface.</title>
        <authorList>
            <person name="Probst A.J."/>
            <person name="Ladd B."/>
            <person name="Jarett J.K."/>
            <person name="Geller-Mcgrath D.E."/>
            <person name="Sieber C.M.K."/>
            <person name="Emerson J.B."/>
            <person name="Anantharaman K."/>
            <person name="Thomas B.C."/>
            <person name="Malmstrom R."/>
            <person name="Stieglmeier M."/>
            <person name="Klingl A."/>
            <person name="Woyke T."/>
            <person name="Ryan C.M."/>
            <person name="Banfield J.F."/>
        </authorList>
    </citation>
    <scope>NUCLEOTIDE SEQUENCE [LARGE SCALE GENOMIC DNA]</scope>
</reference>
<proteinExistence type="predicted"/>
<dbReference type="Proteomes" id="UP000229896">
    <property type="component" value="Unassembled WGS sequence"/>
</dbReference>